<evidence type="ECO:0000313" key="1">
    <source>
        <dbReference type="EMBL" id="KAJ7206832.1"/>
    </source>
</evidence>
<accession>A0AAD6VDN8</accession>
<dbReference type="Proteomes" id="UP001219525">
    <property type="component" value="Unassembled WGS sequence"/>
</dbReference>
<comment type="caution">
    <text evidence="1">The sequence shown here is derived from an EMBL/GenBank/DDBJ whole genome shotgun (WGS) entry which is preliminary data.</text>
</comment>
<dbReference type="EMBL" id="JARJCW010000038">
    <property type="protein sequence ID" value="KAJ7206832.1"/>
    <property type="molecule type" value="Genomic_DNA"/>
</dbReference>
<proteinExistence type="predicted"/>
<reference evidence="1" key="1">
    <citation type="submission" date="2023-03" db="EMBL/GenBank/DDBJ databases">
        <title>Massive genome expansion in bonnet fungi (Mycena s.s.) driven by repeated elements and novel gene families across ecological guilds.</title>
        <authorList>
            <consortium name="Lawrence Berkeley National Laboratory"/>
            <person name="Harder C.B."/>
            <person name="Miyauchi S."/>
            <person name="Viragh M."/>
            <person name="Kuo A."/>
            <person name="Thoen E."/>
            <person name="Andreopoulos B."/>
            <person name="Lu D."/>
            <person name="Skrede I."/>
            <person name="Drula E."/>
            <person name="Henrissat B."/>
            <person name="Morin E."/>
            <person name="Kohler A."/>
            <person name="Barry K."/>
            <person name="LaButti K."/>
            <person name="Morin E."/>
            <person name="Salamov A."/>
            <person name="Lipzen A."/>
            <person name="Mereny Z."/>
            <person name="Hegedus B."/>
            <person name="Baldrian P."/>
            <person name="Stursova M."/>
            <person name="Weitz H."/>
            <person name="Taylor A."/>
            <person name="Grigoriev I.V."/>
            <person name="Nagy L.G."/>
            <person name="Martin F."/>
            <person name="Kauserud H."/>
        </authorList>
    </citation>
    <scope>NUCLEOTIDE SEQUENCE</scope>
    <source>
        <strain evidence="1">9144</strain>
    </source>
</reference>
<protein>
    <submittedName>
        <fullName evidence="1">Uncharacterized protein</fullName>
    </submittedName>
</protein>
<gene>
    <name evidence="1" type="ORF">GGX14DRAFT_567908</name>
</gene>
<name>A0AAD6VDN8_9AGAR</name>
<organism evidence="1 2">
    <name type="scientific">Mycena pura</name>
    <dbReference type="NCBI Taxonomy" id="153505"/>
    <lineage>
        <taxon>Eukaryota</taxon>
        <taxon>Fungi</taxon>
        <taxon>Dikarya</taxon>
        <taxon>Basidiomycota</taxon>
        <taxon>Agaricomycotina</taxon>
        <taxon>Agaricomycetes</taxon>
        <taxon>Agaricomycetidae</taxon>
        <taxon>Agaricales</taxon>
        <taxon>Marasmiineae</taxon>
        <taxon>Mycenaceae</taxon>
        <taxon>Mycena</taxon>
    </lineage>
</organism>
<sequence>MFTGSWIHLPCSLRPMQPDPPAPLRAVESACHIFERSNVPTSPLAVEFTCMSSGSQLHPPRSLCSWAARSTCPARYVQCSQIHLPHSGQSNPPVTSSSGQMYPLVLWQSSSPACPLAVNYTRHARYVHGQLDPPALLATSSAARSTCLTQGSRIRLLRATVTICLGGHILLRPQYVFCYRICKVPWPGYLTLVPGWGIFTMLLRFDEFLIAAVRYSSGGRI</sequence>
<keyword evidence="2" id="KW-1185">Reference proteome</keyword>
<evidence type="ECO:0000313" key="2">
    <source>
        <dbReference type="Proteomes" id="UP001219525"/>
    </source>
</evidence>
<dbReference type="AlphaFoldDB" id="A0AAD6VDN8"/>